<dbReference type="InParanoid" id="B9SQY0"/>
<dbReference type="PANTHER" id="PTHR38365:SF1">
    <property type="entry name" value="C2 DOMAIN-CONTAINING PROTEIN"/>
    <property type="match status" value="1"/>
</dbReference>
<dbReference type="eggNOG" id="ENOG502S88M">
    <property type="taxonomic scope" value="Eukaryota"/>
</dbReference>
<dbReference type="AlphaFoldDB" id="B9SQY0"/>
<organism evidence="2 3">
    <name type="scientific">Ricinus communis</name>
    <name type="common">Castor bean</name>
    <dbReference type="NCBI Taxonomy" id="3988"/>
    <lineage>
        <taxon>Eukaryota</taxon>
        <taxon>Viridiplantae</taxon>
        <taxon>Streptophyta</taxon>
        <taxon>Embryophyta</taxon>
        <taxon>Tracheophyta</taxon>
        <taxon>Spermatophyta</taxon>
        <taxon>Magnoliopsida</taxon>
        <taxon>eudicotyledons</taxon>
        <taxon>Gunneridae</taxon>
        <taxon>Pentapetalae</taxon>
        <taxon>rosids</taxon>
        <taxon>fabids</taxon>
        <taxon>Malpighiales</taxon>
        <taxon>Euphorbiaceae</taxon>
        <taxon>Acalyphoideae</taxon>
        <taxon>Acalypheae</taxon>
        <taxon>Ricinus</taxon>
    </lineage>
</organism>
<keyword evidence="3" id="KW-1185">Reference proteome</keyword>
<feature type="domain" description="C2" evidence="1">
    <location>
        <begin position="20"/>
        <end position="152"/>
    </location>
</feature>
<dbReference type="EMBL" id="EQ974091">
    <property type="protein sequence ID" value="EEF33992.1"/>
    <property type="molecule type" value="Genomic_DNA"/>
</dbReference>
<dbReference type="Pfam" id="PF00168">
    <property type="entry name" value="C2"/>
    <property type="match status" value="1"/>
</dbReference>
<dbReference type="Gene3D" id="2.60.40.150">
    <property type="entry name" value="C2 domain"/>
    <property type="match status" value="1"/>
</dbReference>
<protein>
    <recommendedName>
        <fullName evidence="1">C2 domain-containing protein</fullName>
    </recommendedName>
</protein>
<dbReference type="SUPFAM" id="SSF49562">
    <property type="entry name" value="C2 domain (Calcium/lipid-binding domain, CaLB)"/>
    <property type="match status" value="1"/>
</dbReference>
<gene>
    <name evidence="2" type="ORF">RCOM_1405870</name>
</gene>
<dbReference type="CDD" id="cd00030">
    <property type="entry name" value="C2"/>
    <property type="match status" value="1"/>
</dbReference>
<evidence type="ECO:0000313" key="3">
    <source>
        <dbReference type="Proteomes" id="UP000008311"/>
    </source>
</evidence>
<evidence type="ECO:0000259" key="1">
    <source>
        <dbReference type="PROSITE" id="PS50004"/>
    </source>
</evidence>
<evidence type="ECO:0000313" key="2">
    <source>
        <dbReference type="EMBL" id="EEF33992.1"/>
    </source>
</evidence>
<dbReference type="InterPro" id="IPR035892">
    <property type="entry name" value="C2_domain_sf"/>
</dbReference>
<name>B9SQY0_RICCO</name>
<dbReference type="Proteomes" id="UP000008311">
    <property type="component" value="Unassembled WGS sequence"/>
</dbReference>
<dbReference type="PROSITE" id="PS50004">
    <property type="entry name" value="C2"/>
    <property type="match status" value="1"/>
</dbReference>
<proteinExistence type="predicted"/>
<sequence length="175" mass="20229">MAAKGDEVYKIRRNRFICIKKGSEETVPKKKPTYKENDLVVTIHHAEGLDNPRRYPDVSSRYYKVVFWVHPNEEYETQCVLGKPHPVWNSQRCIELNRSLDTQFLYVEVLRYGYPGSSPDPASSSSVGLTVVGRAKIPLTRSKRKITDRQVLYRAAGDTHRVEGQIVYTLEIFRQ</sequence>
<reference evidence="3" key="1">
    <citation type="journal article" date="2010" name="Nat. Biotechnol.">
        <title>Draft genome sequence of the oilseed species Ricinus communis.</title>
        <authorList>
            <person name="Chan A.P."/>
            <person name="Crabtree J."/>
            <person name="Zhao Q."/>
            <person name="Lorenzi H."/>
            <person name="Orvis J."/>
            <person name="Puiu D."/>
            <person name="Melake-Berhan A."/>
            <person name="Jones K.M."/>
            <person name="Redman J."/>
            <person name="Chen G."/>
            <person name="Cahoon E.B."/>
            <person name="Gedil M."/>
            <person name="Stanke M."/>
            <person name="Haas B.J."/>
            <person name="Wortman J.R."/>
            <person name="Fraser-Liggett C.M."/>
            <person name="Ravel J."/>
            <person name="Rabinowicz P.D."/>
        </authorList>
    </citation>
    <scope>NUCLEOTIDE SEQUENCE [LARGE SCALE GENOMIC DNA]</scope>
    <source>
        <strain evidence="3">cv. Hale</strain>
    </source>
</reference>
<dbReference type="InterPro" id="IPR000008">
    <property type="entry name" value="C2_dom"/>
</dbReference>
<accession>B9SQY0</accession>
<dbReference type="PANTHER" id="PTHR38365">
    <property type="entry name" value="C2 DOMAIN-CONTAINING PROTEIN-RELATED"/>
    <property type="match status" value="1"/>
</dbReference>